<sequence length="82" mass="8984">MLELRPGCECCDRDLPPDSPDALICSFECTFCRDCAGQRLHGICPNCGGELVRRPIRPAGKLDRFPASTDRIHKPSGCQPIA</sequence>
<name>A0ABS5XHS4_9GAMM</name>
<reference evidence="1 2" key="1">
    <citation type="submission" date="2021-04" db="EMBL/GenBank/DDBJ databases">
        <title>Pseudomonas boanensis sp. nov., a bacterium isolated from river water used for household purposes in Boane District, Mozambique.</title>
        <authorList>
            <person name="Nicklasson M."/>
            <person name="Martin-Rodriguez A.J."/>
            <person name="Thorell K."/>
            <person name="Neves L."/>
            <person name="Mussagy A."/>
            <person name="Rydberg H.A."/>
            <person name="Hernroth B."/>
            <person name="Svensson-Stadler L."/>
            <person name="Sjoling A."/>
        </authorList>
    </citation>
    <scope>NUCLEOTIDE SEQUENCE [LARGE SCALE GENOMIC DNA]</scope>
    <source>
        <strain evidence="1 2">DB1</strain>
    </source>
</reference>
<gene>
    <name evidence="1" type="ORF">J7302_10805</name>
</gene>
<accession>A0ABS5XHS4</accession>
<dbReference type="EMBL" id="JAGTIS010000004">
    <property type="protein sequence ID" value="MBT8766610.1"/>
    <property type="molecule type" value="Genomic_DNA"/>
</dbReference>
<dbReference type="RefSeq" id="WP_215373708.1">
    <property type="nucleotide sequence ID" value="NZ_JAGTIS010000004.1"/>
</dbReference>
<dbReference type="InterPro" id="IPR010696">
    <property type="entry name" value="DUF1272"/>
</dbReference>
<organism evidence="1 2">
    <name type="scientific">Metapseudomonas boanensis</name>
    <dbReference type="NCBI Taxonomy" id="2822138"/>
    <lineage>
        <taxon>Bacteria</taxon>
        <taxon>Pseudomonadati</taxon>
        <taxon>Pseudomonadota</taxon>
        <taxon>Gammaproteobacteria</taxon>
        <taxon>Pseudomonadales</taxon>
        <taxon>Pseudomonadaceae</taxon>
        <taxon>Metapseudomonas</taxon>
    </lineage>
</organism>
<comment type="caution">
    <text evidence="1">The sequence shown here is derived from an EMBL/GenBank/DDBJ whole genome shotgun (WGS) entry which is preliminary data.</text>
</comment>
<keyword evidence="2" id="KW-1185">Reference proteome</keyword>
<evidence type="ECO:0000313" key="2">
    <source>
        <dbReference type="Proteomes" id="UP001519667"/>
    </source>
</evidence>
<proteinExistence type="predicted"/>
<protein>
    <submittedName>
        <fullName evidence="1">DUF1272 domain-containing protein</fullName>
    </submittedName>
</protein>
<dbReference type="Pfam" id="PF06906">
    <property type="entry name" value="DUF1272"/>
    <property type="match status" value="1"/>
</dbReference>
<evidence type="ECO:0000313" key="1">
    <source>
        <dbReference type="EMBL" id="MBT8766610.1"/>
    </source>
</evidence>
<dbReference type="Proteomes" id="UP001519667">
    <property type="component" value="Unassembled WGS sequence"/>
</dbReference>